<dbReference type="SUPFAM" id="SSF52743">
    <property type="entry name" value="Subtilisin-like"/>
    <property type="match status" value="1"/>
</dbReference>
<proteinExistence type="inferred from homology"/>
<evidence type="ECO:0000256" key="1">
    <source>
        <dbReference type="ARBA" id="ARBA00011073"/>
    </source>
</evidence>
<dbReference type="Proteomes" id="UP000637774">
    <property type="component" value="Unassembled WGS sequence"/>
</dbReference>
<evidence type="ECO:0000256" key="3">
    <source>
        <dbReference type="ARBA" id="ARBA00022801"/>
    </source>
</evidence>
<dbReference type="InterPro" id="IPR015500">
    <property type="entry name" value="Peptidase_S8_subtilisin-rel"/>
</dbReference>
<feature type="active site" description="Charge relay system" evidence="5">
    <location>
        <position position="317"/>
    </location>
</feature>
<evidence type="ECO:0000256" key="5">
    <source>
        <dbReference type="PROSITE-ProRule" id="PRU01240"/>
    </source>
</evidence>
<keyword evidence="4 5" id="KW-0720">Serine protease</keyword>
<evidence type="ECO:0000256" key="2">
    <source>
        <dbReference type="ARBA" id="ARBA00022670"/>
    </source>
</evidence>
<comment type="similarity">
    <text evidence="1 5">Belongs to the peptidase S8 family.</text>
</comment>
<dbReference type="EMBL" id="BMGY01000031">
    <property type="protein sequence ID" value="GGH88326.1"/>
    <property type="molecule type" value="Genomic_DNA"/>
</dbReference>
<reference evidence="8" key="1">
    <citation type="journal article" date="2019" name="Int. J. Syst. Evol. Microbiol.">
        <title>The Global Catalogue of Microorganisms (GCM) 10K type strain sequencing project: providing services to taxonomists for standard genome sequencing and annotation.</title>
        <authorList>
            <consortium name="The Broad Institute Genomics Platform"/>
            <consortium name="The Broad Institute Genome Sequencing Center for Infectious Disease"/>
            <person name="Wu L."/>
            <person name="Ma J."/>
        </authorList>
    </citation>
    <scope>NUCLEOTIDE SEQUENCE [LARGE SCALE GENOMIC DNA]</scope>
    <source>
        <strain evidence="8">CGMCC 1.14966</strain>
    </source>
</reference>
<name>A0ABQ2A8W4_9BACT</name>
<gene>
    <name evidence="7" type="ORF">GCM10011495_29330</name>
</gene>
<sequence length="832" mass="92930">MPRELPHLLLLNPHERANKIKKALRGKKTDEPSSSELEVNAELIQQQTTSFRVGLASFVSEFRRRQAEREPSLRVPATLTSIEIEFIDWFDAAKWEAVYYGTFGLRLNKYSDYNTRGLFTVVDRAKFTFFLEEVRAFIACQNHSSPSYHKLVKYIRSFQFHSAERINSRFRPDERDTVYLSLVTVSEESSGEARDRYEAINTSLEEFLGSSGVDFSFNPFTNAYEIKGATNALVNTISRNFDVVHTINSSSFGLIRESQFGLPTRGFPFSIATPADDLPIIGVIDTGVSRHTPLAPLIVSEDYSTDGTNAAHDADGHGTSVAAFAALGHQLAGVVTGTLEADARILPIKVLNGNHGYISHQDVGSLIIRARETHGVRIFVLAVGYANPLRNDESHSDYAFYLDQLAQELDVLIVIATGNYKQFAIETSTCPDHYLSEDTNLCSPAESMNNLTVGSIGSNLEDDAPITQDSFPFTDSTLPTVYSRKFHLDSNRWKMKNKQFFKPDVLYPGGNYSQVRRPMGPQLDDAAATGIQYLSIEPGKFFERGMGTSYSAPLVANIAAKLLRRYPALRLQSIKALIVNGAERVNMDSYKHILQTHQQRGIAGNGVPVPERCLSSDHSEITVVVEDTITVGTLETIEVTIPAYLNDAHKNDALLEVTATLCFAIVPVSNYSLAYCPVHLAFGFFRALILEEEVRTVQPDGRVKTERFGINGGKAKSFTFKGGWSQDAYYKPKPLSNTQKVSFYISRENLRRENNKFKIAIECHFHKLLPKAVTDLLPTEYKYSLVLRFRENVPVAKQNQSLYDELQLCNNLEALGTLDLDAEGDLELVIES</sequence>
<dbReference type="PANTHER" id="PTHR43806">
    <property type="entry name" value="PEPTIDASE S8"/>
    <property type="match status" value="1"/>
</dbReference>
<dbReference type="InterPro" id="IPR050131">
    <property type="entry name" value="Peptidase_S8_subtilisin-like"/>
</dbReference>
<evidence type="ECO:0000259" key="6">
    <source>
        <dbReference type="Pfam" id="PF00082"/>
    </source>
</evidence>
<evidence type="ECO:0000313" key="7">
    <source>
        <dbReference type="EMBL" id="GGH88326.1"/>
    </source>
</evidence>
<comment type="caution">
    <text evidence="7">The sequence shown here is derived from an EMBL/GenBank/DDBJ whole genome shotgun (WGS) entry which is preliminary data.</text>
</comment>
<protein>
    <recommendedName>
        <fullName evidence="6">Peptidase S8/S53 domain-containing protein</fullName>
    </recommendedName>
</protein>
<feature type="active site" description="Charge relay system" evidence="5">
    <location>
        <position position="285"/>
    </location>
</feature>
<dbReference type="PANTHER" id="PTHR43806:SF11">
    <property type="entry name" value="CEREVISIN-RELATED"/>
    <property type="match status" value="1"/>
</dbReference>
<dbReference type="InterPro" id="IPR000209">
    <property type="entry name" value="Peptidase_S8/S53_dom"/>
</dbReference>
<evidence type="ECO:0000313" key="8">
    <source>
        <dbReference type="Proteomes" id="UP000637774"/>
    </source>
</evidence>
<feature type="domain" description="Peptidase S8/S53" evidence="6">
    <location>
        <begin position="280"/>
        <end position="585"/>
    </location>
</feature>
<keyword evidence="2 5" id="KW-0645">Protease</keyword>
<organism evidence="7 8">
    <name type="scientific">Hymenobacter frigidus</name>
    <dbReference type="NCBI Taxonomy" id="1524095"/>
    <lineage>
        <taxon>Bacteria</taxon>
        <taxon>Pseudomonadati</taxon>
        <taxon>Bacteroidota</taxon>
        <taxon>Cytophagia</taxon>
        <taxon>Cytophagales</taxon>
        <taxon>Hymenobacteraceae</taxon>
        <taxon>Hymenobacter</taxon>
    </lineage>
</organism>
<dbReference type="Gene3D" id="3.40.50.200">
    <property type="entry name" value="Peptidase S8/S53 domain"/>
    <property type="match status" value="1"/>
</dbReference>
<dbReference type="Pfam" id="PF00082">
    <property type="entry name" value="Peptidase_S8"/>
    <property type="match status" value="1"/>
</dbReference>
<feature type="active site" description="Charge relay system" evidence="5">
    <location>
        <position position="549"/>
    </location>
</feature>
<dbReference type="InterPro" id="IPR034074">
    <property type="entry name" value="Y4bN_pept_dom"/>
</dbReference>
<evidence type="ECO:0000256" key="4">
    <source>
        <dbReference type="ARBA" id="ARBA00022825"/>
    </source>
</evidence>
<keyword evidence="8" id="KW-1185">Reference proteome</keyword>
<keyword evidence="3 5" id="KW-0378">Hydrolase</keyword>
<dbReference type="PRINTS" id="PR00723">
    <property type="entry name" value="SUBTILISIN"/>
</dbReference>
<dbReference type="RefSeq" id="WP_188562845.1">
    <property type="nucleotide sequence ID" value="NZ_BMGY01000031.1"/>
</dbReference>
<dbReference type="PROSITE" id="PS51892">
    <property type="entry name" value="SUBTILASE"/>
    <property type="match status" value="1"/>
</dbReference>
<dbReference type="InterPro" id="IPR036852">
    <property type="entry name" value="Peptidase_S8/S53_dom_sf"/>
</dbReference>
<accession>A0ABQ2A8W4</accession>
<dbReference type="CDD" id="cd04847">
    <property type="entry name" value="Peptidases_S8_Subtilisin_like_2"/>
    <property type="match status" value="1"/>
</dbReference>